<feature type="domain" description="RING-type" evidence="6">
    <location>
        <begin position="86"/>
        <end position="128"/>
    </location>
</feature>
<proteinExistence type="predicted"/>
<dbReference type="InterPro" id="IPR001841">
    <property type="entry name" value="Znf_RING"/>
</dbReference>
<sequence>MDSLLEFSAHTLLFLLWILFICIRRSTLPKLDREFLVRNLKWGWNFLFQSSVNFDQAKADDVRVNGKELGTRRYEAKLGFEGAVECAVCLSKIEEGDEIRDVRCEHLFHRVCLDRWIGFRRLTCPLCRNSLAPRTTPALEPEKEELIFLNFCSFSSGDRRTWGLR</sequence>
<feature type="transmembrane region" description="Helical" evidence="5">
    <location>
        <begin position="6"/>
        <end position="23"/>
    </location>
</feature>
<evidence type="ECO:0000313" key="8">
    <source>
        <dbReference type="Proteomes" id="UP001187471"/>
    </source>
</evidence>
<dbReference type="GO" id="GO:0016567">
    <property type="term" value="P:protein ubiquitination"/>
    <property type="evidence" value="ECO:0007669"/>
    <property type="project" value="TreeGrafter"/>
</dbReference>
<evidence type="ECO:0000256" key="2">
    <source>
        <dbReference type="ARBA" id="ARBA00022771"/>
    </source>
</evidence>
<reference evidence="7" key="1">
    <citation type="submission" date="2022-12" db="EMBL/GenBank/DDBJ databases">
        <title>Draft genome assemblies for two species of Escallonia (Escalloniales).</title>
        <authorList>
            <person name="Chanderbali A."/>
            <person name="Dervinis C."/>
            <person name="Anghel I."/>
            <person name="Soltis D."/>
            <person name="Soltis P."/>
            <person name="Zapata F."/>
        </authorList>
    </citation>
    <scope>NUCLEOTIDE SEQUENCE</scope>
    <source>
        <strain evidence="7">UCBG92.1500</strain>
        <tissue evidence="7">Leaf</tissue>
    </source>
</reference>
<evidence type="ECO:0000256" key="5">
    <source>
        <dbReference type="SAM" id="Phobius"/>
    </source>
</evidence>
<dbReference type="EMBL" id="JAVXUO010000209">
    <property type="protein sequence ID" value="KAK2994347.1"/>
    <property type="molecule type" value="Genomic_DNA"/>
</dbReference>
<dbReference type="Pfam" id="PF13639">
    <property type="entry name" value="zf-RING_2"/>
    <property type="match status" value="1"/>
</dbReference>
<keyword evidence="5" id="KW-1133">Transmembrane helix</keyword>
<keyword evidence="5" id="KW-0812">Transmembrane</keyword>
<dbReference type="GO" id="GO:0061630">
    <property type="term" value="F:ubiquitin protein ligase activity"/>
    <property type="evidence" value="ECO:0007669"/>
    <property type="project" value="TreeGrafter"/>
</dbReference>
<gene>
    <name evidence="7" type="ORF">RJ640_017859</name>
</gene>
<evidence type="ECO:0000256" key="4">
    <source>
        <dbReference type="PROSITE-ProRule" id="PRU00175"/>
    </source>
</evidence>
<dbReference type="Gene3D" id="3.30.40.10">
    <property type="entry name" value="Zinc/RING finger domain, C3HC4 (zinc finger)"/>
    <property type="match status" value="1"/>
</dbReference>
<evidence type="ECO:0000313" key="7">
    <source>
        <dbReference type="EMBL" id="KAK2994347.1"/>
    </source>
</evidence>
<keyword evidence="2 4" id="KW-0863">Zinc-finger</keyword>
<keyword evidence="5" id="KW-0472">Membrane</keyword>
<keyword evidence="8" id="KW-1185">Reference proteome</keyword>
<accession>A0AA88S1G8</accession>
<dbReference type="GO" id="GO:0008270">
    <property type="term" value="F:zinc ion binding"/>
    <property type="evidence" value="ECO:0007669"/>
    <property type="project" value="UniProtKB-KW"/>
</dbReference>
<name>A0AA88S1G8_9ASTE</name>
<dbReference type="SUPFAM" id="SSF57850">
    <property type="entry name" value="RING/U-box"/>
    <property type="match status" value="1"/>
</dbReference>
<comment type="caution">
    <text evidence="7">The sequence shown here is derived from an EMBL/GenBank/DDBJ whole genome shotgun (WGS) entry which is preliminary data.</text>
</comment>
<organism evidence="7 8">
    <name type="scientific">Escallonia rubra</name>
    <dbReference type="NCBI Taxonomy" id="112253"/>
    <lineage>
        <taxon>Eukaryota</taxon>
        <taxon>Viridiplantae</taxon>
        <taxon>Streptophyta</taxon>
        <taxon>Embryophyta</taxon>
        <taxon>Tracheophyta</taxon>
        <taxon>Spermatophyta</taxon>
        <taxon>Magnoliopsida</taxon>
        <taxon>eudicotyledons</taxon>
        <taxon>Gunneridae</taxon>
        <taxon>Pentapetalae</taxon>
        <taxon>asterids</taxon>
        <taxon>campanulids</taxon>
        <taxon>Escalloniales</taxon>
        <taxon>Escalloniaceae</taxon>
        <taxon>Escallonia</taxon>
    </lineage>
</organism>
<evidence type="ECO:0000259" key="6">
    <source>
        <dbReference type="PROSITE" id="PS50089"/>
    </source>
</evidence>
<dbReference type="InterPro" id="IPR013083">
    <property type="entry name" value="Znf_RING/FYVE/PHD"/>
</dbReference>
<dbReference type="Proteomes" id="UP001187471">
    <property type="component" value="Unassembled WGS sequence"/>
</dbReference>
<dbReference type="SMART" id="SM00184">
    <property type="entry name" value="RING"/>
    <property type="match status" value="1"/>
</dbReference>
<keyword evidence="3" id="KW-0862">Zinc</keyword>
<evidence type="ECO:0000256" key="3">
    <source>
        <dbReference type="ARBA" id="ARBA00022833"/>
    </source>
</evidence>
<protein>
    <recommendedName>
        <fullName evidence="6">RING-type domain-containing protein</fullName>
    </recommendedName>
</protein>
<dbReference type="PANTHER" id="PTHR45969">
    <property type="entry name" value="RING ZINC FINGER PROTEIN-RELATED"/>
    <property type="match status" value="1"/>
</dbReference>
<dbReference type="PROSITE" id="PS50089">
    <property type="entry name" value="ZF_RING_2"/>
    <property type="match status" value="1"/>
</dbReference>
<evidence type="ECO:0000256" key="1">
    <source>
        <dbReference type="ARBA" id="ARBA00022723"/>
    </source>
</evidence>
<keyword evidence="1" id="KW-0479">Metal-binding</keyword>
<dbReference type="PANTHER" id="PTHR45969:SF55">
    <property type="entry name" value="OS07G0686300 PROTEIN"/>
    <property type="match status" value="1"/>
</dbReference>
<dbReference type="AlphaFoldDB" id="A0AA88S1G8"/>